<dbReference type="EMBL" id="AYKW01000007">
    <property type="protein sequence ID" value="PIL33614.1"/>
    <property type="molecule type" value="Genomic_DNA"/>
</dbReference>
<organism evidence="2 3">
    <name type="scientific">Ganoderma sinense ZZ0214-1</name>
    <dbReference type="NCBI Taxonomy" id="1077348"/>
    <lineage>
        <taxon>Eukaryota</taxon>
        <taxon>Fungi</taxon>
        <taxon>Dikarya</taxon>
        <taxon>Basidiomycota</taxon>
        <taxon>Agaricomycotina</taxon>
        <taxon>Agaricomycetes</taxon>
        <taxon>Polyporales</taxon>
        <taxon>Polyporaceae</taxon>
        <taxon>Ganoderma</taxon>
    </lineage>
</organism>
<evidence type="ECO:0000256" key="1">
    <source>
        <dbReference type="SAM" id="MobiDB-lite"/>
    </source>
</evidence>
<reference evidence="2 3" key="1">
    <citation type="journal article" date="2015" name="Sci. Rep.">
        <title>Chromosome-level genome map provides insights into diverse defense mechanisms in the medicinal fungus Ganoderma sinense.</title>
        <authorList>
            <person name="Zhu Y."/>
            <person name="Xu J."/>
            <person name="Sun C."/>
            <person name="Zhou S."/>
            <person name="Xu H."/>
            <person name="Nelson D.R."/>
            <person name="Qian J."/>
            <person name="Song J."/>
            <person name="Luo H."/>
            <person name="Xiang L."/>
            <person name="Li Y."/>
            <person name="Xu Z."/>
            <person name="Ji A."/>
            <person name="Wang L."/>
            <person name="Lu S."/>
            <person name="Hayward A."/>
            <person name="Sun W."/>
            <person name="Li X."/>
            <person name="Schwartz D.C."/>
            <person name="Wang Y."/>
            <person name="Chen S."/>
        </authorList>
    </citation>
    <scope>NUCLEOTIDE SEQUENCE [LARGE SCALE GENOMIC DNA]</scope>
    <source>
        <strain evidence="2 3">ZZ0214-1</strain>
    </source>
</reference>
<evidence type="ECO:0000313" key="3">
    <source>
        <dbReference type="Proteomes" id="UP000230002"/>
    </source>
</evidence>
<keyword evidence="3" id="KW-1185">Reference proteome</keyword>
<feature type="compositionally biased region" description="Acidic residues" evidence="1">
    <location>
        <begin position="21"/>
        <end position="37"/>
    </location>
</feature>
<sequence>MDDVGSSIVSFPDSDSHSEADVDLCAESEDSLEDLEDGLESGRSVHFLRQFSATSGGHLSDNPRSGTRISWIVSSLADIAPNLGLPSRSLLLLPQEQSLPPYPKSRYNRRVPDSSSAATSLPHIGQIILSIRTKDQNACVVQQAFCPGFANVNREDYLKLKEDKRVLQDGAYVQYIRPRGNLENNFTRNYDQGGVDEGVDDRGDGPSVSDLHRPRSRVEVSGLYIDLPVFNSPAADPFYPEKETATVHKLEAREVSSSR</sequence>
<gene>
    <name evidence="2" type="ORF">GSI_04237</name>
</gene>
<dbReference type="Gene3D" id="3.30.60.300">
    <property type="match status" value="1"/>
</dbReference>
<dbReference type="AlphaFoldDB" id="A0A2G8SIL9"/>
<feature type="region of interest" description="Disordered" evidence="1">
    <location>
        <begin position="187"/>
        <end position="213"/>
    </location>
</feature>
<proteinExistence type="predicted"/>
<accession>A0A2G8SIL9</accession>
<evidence type="ECO:0000313" key="2">
    <source>
        <dbReference type="EMBL" id="PIL33614.1"/>
    </source>
</evidence>
<protein>
    <submittedName>
        <fullName evidence="2">Uncharacterized protein</fullName>
    </submittedName>
</protein>
<name>A0A2G8SIL9_9APHY</name>
<feature type="compositionally biased region" description="Basic and acidic residues" evidence="1">
    <location>
        <begin position="200"/>
        <end position="213"/>
    </location>
</feature>
<dbReference type="STRING" id="1077348.A0A2G8SIL9"/>
<dbReference type="Proteomes" id="UP000230002">
    <property type="component" value="Unassembled WGS sequence"/>
</dbReference>
<feature type="region of interest" description="Disordered" evidence="1">
    <location>
        <begin position="1"/>
        <end position="37"/>
    </location>
</feature>
<comment type="caution">
    <text evidence="2">The sequence shown here is derived from an EMBL/GenBank/DDBJ whole genome shotgun (WGS) entry which is preliminary data.</text>
</comment>
<dbReference type="OrthoDB" id="10258869at2759"/>